<dbReference type="Proteomes" id="UP000646827">
    <property type="component" value="Unassembled WGS sequence"/>
</dbReference>
<evidence type="ECO:0000256" key="1">
    <source>
        <dbReference type="SAM" id="MobiDB-lite"/>
    </source>
</evidence>
<feature type="region of interest" description="Disordered" evidence="1">
    <location>
        <begin position="114"/>
        <end position="169"/>
    </location>
</feature>
<name>A0A8H7RMX6_9FUNG</name>
<feature type="compositionally biased region" description="Basic and acidic residues" evidence="1">
    <location>
        <begin position="1"/>
        <end position="17"/>
    </location>
</feature>
<sequence>MDIDERSDMSERIEVVEHNPSARPAPTPSRLHPLRESELAPQENIDRYLETPPQRQPRATKTFLRYRGPIFSDLPPRDPSYPALLATLNQIRERTPDRVSDRPDDSYDLEAVLDAFRGSTPPPRTSVPNNEGDQASEPQPQLQQPQDEEHVEEEHEEEEAIENEGENEEERSIMFINVDSFQEQLSSRLAFLNASITTTTFSIATFISLLEYQQGYNLVRAVFSGILPGNQHFSVLPGESPTLSTRTYTDVDSLKTLSRCIPALGTISLYIRSFLLDALQSKQDLSYVIDDSAVDVRDIPNTLFARFGNSSHYKVHILFPALYHRDRFSHIIPYEILEKFVNCVLRPALRCVLPPPIFQNFDVSYKTESARQRKKNGQVFFQGTFVNSQYLQELVDTMRSIIAESLDVGLTPFTNFMFVTSGIGLKSHFILNEDAIDLSTILCDLNWSLIDLQTTVVDVGFEHHHLNSSPMIGLWCTTGTQNTNSPFVHEELIRLFWGSDASLLKTNFRPDPFSNFRSLLGFQYKTSPRSTPALPGLKKWLRITSFHDHITTTCSIITNESYGARLELRMDGFSLVTRWGEIVEKSVESAKFVHWEPAENIAGLWLTYSRAIGTIVTYLQTDRLERYRSGALSLLAVACYIGSSLFSRLPHQNIWRHVSFLLRTFKCPSSDLLFLVDLLDTSNDERLILKRPFSLDYLASLFDSATWVQISAGPRTGFIMPQTQPVPHSSSPTAATLFDSVSITDDLYNLCSNDEQATELLRLVSSDVSLPVIKAFTDSLAVSMWNTIITQDRNRKGAYQDRQQTRFLISDVID</sequence>
<feature type="compositionally biased region" description="Acidic residues" evidence="1">
    <location>
        <begin position="149"/>
        <end position="169"/>
    </location>
</feature>
<dbReference type="EMBL" id="JAEPRB010000736">
    <property type="protein sequence ID" value="KAG2212563.1"/>
    <property type="molecule type" value="Genomic_DNA"/>
</dbReference>
<accession>A0A8H7RMX6</accession>
<reference evidence="2 3" key="1">
    <citation type="submission" date="2020-12" db="EMBL/GenBank/DDBJ databases">
        <title>Metabolic potential, ecology and presence of endohyphal bacteria is reflected in genomic diversity of Mucoromycotina.</title>
        <authorList>
            <person name="Muszewska A."/>
            <person name="Okrasinska A."/>
            <person name="Steczkiewicz K."/>
            <person name="Drgas O."/>
            <person name="Orlowska M."/>
            <person name="Perlinska-Lenart U."/>
            <person name="Aleksandrzak-Piekarczyk T."/>
            <person name="Szatraj K."/>
            <person name="Zielenkiewicz U."/>
            <person name="Pilsyk S."/>
            <person name="Malc E."/>
            <person name="Mieczkowski P."/>
            <person name="Kruszewska J.S."/>
            <person name="Biernat P."/>
            <person name="Pawlowska J."/>
        </authorList>
    </citation>
    <scope>NUCLEOTIDE SEQUENCE [LARGE SCALE GENOMIC DNA]</scope>
    <source>
        <strain evidence="2 3">CBS 142.35</strain>
    </source>
</reference>
<evidence type="ECO:0000313" key="2">
    <source>
        <dbReference type="EMBL" id="KAG2212563.1"/>
    </source>
</evidence>
<dbReference type="OrthoDB" id="2300556at2759"/>
<feature type="compositionally biased region" description="Polar residues" evidence="1">
    <location>
        <begin position="126"/>
        <end position="137"/>
    </location>
</feature>
<gene>
    <name evidence="2" type="ORF">INT45_000723</name>
</gene>
<dbReference type="AlphaFoldDB" id="A0A8H7RMX6"/>
<feature type="region of interest" description="Disordered" evidence="1">
    <location>
        <begin position="1"/>
        <end position="36"/>
    </location>
</feature>
<comment type="caution">
    <text evidence="2">The sequence shown here is derived from an EMBL/GenBank/DDBJ whole genome shotgun (WGS) entry which is preliminary data.</text>
</comment>
<protein>
    <submittedName>
        <fullName evidence="2">Uncharacterized protein</fullName>
    </submittedName>
</protein>
<keyword evidence="3" id="KW-1185">Reference proteome</keyword>
<evidence type="ECO:0000313" key="3">
    <source>
        <dbReference type="Proteomes" id="UP000646827"/>
    </source>
</evidence>
<organism evidence="2 3">
    <name type="scientific">Circinella minor</name>
    <dbReference type="NCBI Taxonomy" id="1195481"/>
    <lineage>
        <taxon>Eukaryota</taxon>
        <taxon>Fungi</taxon>
        <taxon>Fungi incertae sedis</taxon>
        <taxon>Mucoromycota</taxon>
        <taxon>Mucoromycotina</taxon>
        <taxon>Mucoromycetes</taxon>
        <taxon>Mucorales</taxon>
        <taxon>Lichtheimiaceae</taxon>
        <taxon>Circinella</taxon>
    </lineage>
</organism>
<proteinExistence type="predicted"/>